<dbReference type="RefSeq" id="WP_125568986.1">
    <property type="nucleotide sequence ID" value="NZ_AP019307.1"/>
</dbReference>
<comment type="subunit">
    <text evidence="2">Homodimer.</text>
</comment>
<evidence type="ECO:0000256" key="2">
    <source>
        <dbReference type="HAMAP-Rule" id="MF_00274"/>
    </source>
</evidence>
<dbReference type="Pfam" id="PF02575">
    <property type="entry name" value="YbaB_DNA_bd"/>
    <property type="match status" value="1"/>
</dbReference>
<gene>
    <name evidence="4" type="ORF">Back2_19510</name>
</gene>
<sequence>MTENPFGGLDMNALMQQAQQMQQQLAEAQQRLNAATVEGTSLGGAVTVTVNGVGELTDVKLGDQFVGATAEDLEDLAAGIVVAYRDAKAKADDLASQSLGPLAGGFDAPGSPFQLGL</sequence>
<dbReference type="HAMAP" id="MF_00274">
    <property type="entry name" value="DNA_YbaB_EbfC"/>
    <property type="match status" value="1"/>
</dbReference>
<comment type="function">
    <text evidence="2">Binds to DNA and alters its conformation. May be involved in regulation of gene expression, nucleoid organization and DNA protection.</text>
</comment>
<keyword evidence="5" id="KW-1185">Reference proteome</keyword>
<dbReference type="InterPro" id="IPR036894">
    <property type="entry name" value="YbaB-like_sf"/>
</dbReference>
<proteinExistence type="inferred from homology"/>
<keyword evidence="1 2" id="KW-0238">DNA-binding</keyword>
<dbReference type="Gene3D" id="3.30.1310.10">
    <property type="entry name" value="Nucleoid-associated protein YbaB-like domain"/>
    <property type="match status" value="1"/>
</dbReference>
<dbReference type="PANTHER" id="PTHR33449">
    <property type="entry name" value="NUCLEOID-ASSOCIATED PROTEIN YBAB"/>
    <property type="match status" value="1"/>
</dbReference>
<dbReference type="KEGG" id="nbe:Back2_19510"/>
<reference evidence="4 5" key="1">
    <citation type="submission" date="2018-11" db="EMBL/GenBank/DDBJ databases">
        <title>Complete genome sequence of Nocardioides baekrokdamisoli strain KCTC 39748.</title>
        <authorList>
            <person name="Kang S.W."/>
            <person name="Lee K.C."/>
            <person name="Kim K.K."/>
            <person name="Kim J.S."/>
            <person name="Kim D.S."/>
            <person name="Ko S.H."/>
            <person name="Yang S.H."/>
            <person name="Shin Y.K."/>
            <person name="Lee J.S."/>
        </authorList>
    </citation>
    <scope>NUCLEOTIDE SEQUENCE [LARGE SCALE GENOMIC DNA]</scope>
    <source>
        <strain evidence="4 5">KCTC 39748</strain>
    </source>
</reference>
<evidence type="ECO:0000256" key="3">
    <source>
        <dbReference type="SAM" id="Coils"/>
    </source>
</evidence>
<dbReference type="Proteomes" id="UP000271573">
    <property type="component" value="Chromosome"/>
</dbReference>
<dbReference type="PANTHER" id="PTHR33449:SF1">
    <property type="entry name" value="NUCLEOID-ASSOCIATED PROTEIN YBAB"/>
    <property type="match status" value="1"/>
</dbReference>
<name>A0A3G9J2J3_9ACTN</name>
<dbReference type="GO" id="GO:0043590">
    <property type="term" value="C:bacterial nucleoid"/>
    <property type="evidence" value="ECO:0007669"/>
    <property type="project" value="UniProtKB-UniRule"/>
</dbReference>
<evidence type="ECO:0000313" key="4">
    <source>
        <dbReference type="EMBL" id="BBH17664.1"/>
    </source>
</evidence>
<dbReference type="PIRSF" id="PIRSF004555">
    <property type="entry name" value="UCP004555"/>
    <property type="match status" value="1"/>
</dbReference>
<organism evidence="4 5">
    <name type="scientific">Nocardioides baekrokdamisoli</name>
    <dbReference type="NCBI Taxonomy" id="1804624"/>
    <lineage>
        <taxon>Bacteria</taxon>
        <taxon>Bacillati</taxon>
        <taxon>Actinomycetota</taxon>
        <taxon>Actinomycetes</taxon>
        <taxon>Propionibacteriales</taxon>
        <taxon>Nocardioidaceae</taxon>
        <taxon>Nocardioides</taxon>
    </lineage>
</organism>
<dbReference type="AlphaFoldDB" id="A0A3G9J2J3"/>
<feature type="coiled-coil region" evidence="3">
    <location>
        <begin position="11"/>
        <end position="38"/>
    </location>
</feature>
<dbReference type="GO" id="GO:0003677">
    <property type="term" value="F:DNA binding"/>
    <property type="evidence" value="ECO:0007669"/>
    <property type="project" value="UniProtKB-UniRule"/>
</dbReference>
<comment type="subcellular location">
    <subcellularLocation>
        <location evidence="2">Cytoplasm</location>
        <location evidence="2">Nucleoid</location>
    </subcellularLocation>
</comment>
<dbReference type="GO" id="GO:0005829">
    <property type="term" value="C:cytosol"/>
    <property type="evidence" value="ECO:0007669"/>
    <property type="project" value="TreeGrafter"/>
</dbReference>
<dbReference type="EMBL" id="AP019307">
    <property type="protein sequence ID" value="BBH17664.1"/>
    <property type="molecule type" value="Genomic_DNA"/>
</dbReference>
<dbReference type="InterPro" id="IPR004401">
    <property type="entry name" value="YbaB/EbfC"/>
</dbReference>
<keyword evidence="3" id="KW-0175">Coiled coil</keyword>
<accession>A0A3G9J2J3</accession>
<evidence type="ECO:0000313" key="5">
    <source>
        <dbReference type="Proteomes" id="UP000271573"/>
    </source>
</evidence>
<evidence type="ECO:0000256" key="1">
    <source>
        <dbReference type="ARBA" id="ARBA00023125"/>
    </source>
</evidence>
<dbReference type="SUPFAM" id="SSF82607">
    <property type="entry name" value="YbaB-like"/>
    <property type="match status" value="1"/>
</dbReference>
<dbReference type="OrthoDB" id="3788593at2"/>
<protein>
    <recommendedName>
        <fullName evidence="2">Nucleoid-associated protein Back2_19510</fullName>
    </recommendedName>
</protein>
<comment type="similarity">
    <text evidence="2">Belongs to the YbaB/EbfC family.</text>
</comment>
<keyword evidence="2" id="KW-0963">Cytoplasm</keyword>